<dbReference type="PANTHER" id="PTHR30071:SF1">
    <property type="entry name" value="CYTOCHROME B_B6 PROTEIN-RELATED"/>
    <property type="match status" value="1"/>
</dbReference>
<feature type="transmembrane region" description="Helical" evidence="6">
    <location>
        <begin position="92"/>
        <end position="112"/>
    </location>
</feature>
<evidence type="ECO:0000256" key="5">
    <source>
        <dbReference type="ARBA" id="ARBA00023136"/>
    </source>
</evidence>
<protein>
    <recommendedName>
        <fullName evidence="6">Cytochrome c biogenesis protein CcsA</fullName>
    </recommendedName>
</protein>
<sequence>MNFLINLVFGLFVLSTICYWISLTMRINSNIFPFLTTGTTIAANMLLFVFLGYRWIKEGYFPLSNLYESLLFLTWCLTSVQLISEAKTSSKIIGSIITPLNLLLIGFSTSILPVEMQKAAPLVPALQSNWLMLHVSMMMVSYATLILGSLLSILFLILSFGSANVTKNYMTVRSDTSGALMMDPELETPVAYKSSVSEIGKEKLLFNLDNWSYRTISLGFPCLTLGIISGAVWANEAWGSYWSWDPKETWALITWIVFASYIHARLTKNWQGQKAALLGALGFVVVWVCYLGVNFLGKGLHSYGWLS</sequence>
<keyword evidence="5 6" id="KW-0472">Membrane</keyword>
<dbReference type="InterPro" id="IPR045062">
    <property type="entry name" value="Cyt_c_biogenesis_CcsA/CcmC"/>
</dbReference>
<dbReference type="EMBL" id="JX297813">
    <property type="protein sequence ID" value="AFR24756.1"/>
    <property type="molecule type" value="Genomic_DNA"/>
</dbReference>
<keyword evidence="2 6" id="KW-0812">Transmembrane</keyword>
<feature type="transmembrane region" description="Helical" evidence="6">
    <location>
        <begin position="276"/>
        <end position="297"/>
    </location>
</feature>
<keyword evidence="8" id="KW-0934">Plastid</keyword>
<dbReference type="Pfam" id="PF01578">
    <property type="entry name" value="Cytochrom_C_asm"/>
    <property type="match status" value="1"/>
</dbReference>
<keyword evidence="4 6" id="KW-1133">Transmembrane helix</keyword>
<dbReference type="HAMAP" id="MF_01391">
    <property type="entry name" value="CytC_CcsA"/>
    <property type="match status" value="1"/>
</dbReference>
<evidence type="ECO:0000256" key="2">
    <source>
        <dbReference type="ARBA" id="ARBA00022692"/>
    </source>
</evidence>
<evidence type="ECO:0000259" key="7">
    <source>
        <dbReference type="Pfam" id="PF01578"/>
    </source>
</evidence>
<feature type="transmembrane region" description="Helical" evidence="6">
    <location>
        <begin position="31"/>
        <end position="53"/>
    </location>
</feature>
<feature type="transmembrane region" description="Helical" evidence="6">
    <location>
        <begin position="132"/>
        <end position="160"/>
    </location>
</feature>
<evidence type="ECO:0000256" key="6">
    <source>
        <dbReference type="HAMAP-Rule" id="MF_01391"/>
    </source>
</evidence>
<dbReference type="GO" id="GO:0005886">
    <property type="term" value="C:plasma membrane"/>
    <property type="evidence" value="ECO:0007669"/>
    <property type="project" value="TreeGrafter"/>
</dbReference>
<gene>
    <name evidence="8" type="primary">ycf5</name>
    <name evidence="6" type="synonym">ccsA</name>
</gene>
<dbReference type="NCBIfam" id="TIGR03144">
    <property type="entry name" value="cytochr_II_ccsB"/>
    <property type="match status" value="1"/>
</dbReference>
<reference evidence="8" key="1">
    <citation type="journal article" date="2012" name="Curr. Biol.">
        <title>Global distribution of a wild alga revealed by targeted metagenomics.</title>
        <authorList>
            <person name="Worden A.Z."/>
            <person name="Janouskovec J."/>
            <person name="McRose D."/>
            <person name="Engman A."/>
            <person name="Welsh R.M."/>
            <person name="Malfatti S."/>
            <person name="Tringe S.G."/>
            <person name="Keeling P.J."/>
        </authorList>
    </citation>
    <scope>NUCLEOTIDE SEQUENCE</scope>
</reference>
<keyword evidence="3 6" id="KW-0201">Cytochrome c-type biogenesis</keyword>
<dbReference type="GO" id="GO:0020037">
    <property type="term" value="F:heme binding"/>
    <property type="evidence" value="ECO:0007669"/>
    <property type="project" value="InterPro"/>
</dbReference>
<organism evidence="8">
    <name type="scientific">uncultured Pelagomonas</name>
    <dbReference type="NCBI Taxonomy" id="660917"/>
    <lineage>
        <taxon>Eukaryota</taxon>
        <taxon>Sar</taxon>
        <taxon>Stramenopiles</taxon>
        <taxon>Ochrophyta</taxon>
        <taxon>Pelagophyceae</taxon>
        <taxon>Pelagomonadales</taxon>
        <taxon>Pelagomonadaceae</taxon>
        <taxon>Pelagomonas</taxon>
        <taxon>environmental samples</taxon>
    </lineage>
</organism>
<comment type="similarity">
    <text evidence="6">Belongs to the CcmF/CycK/Ccl1/NrfE/CcsA family.</text>
</comment>
<geneLocation type="plastid" evidence="8"/>
<comment type="function">
    <text evidence="6">Required during biogenesis of c-type cytochromes (cytochrome c6 and cytochrome f) at the step of heme attachment.</text>
</comment>
<feature type="transmembrane region" description="Helical" evidence="6">
    <location>
        <begin position="211"/>
        <end position="234"/>
    </location>
</feature>
<feature type="domain" description="Cytochrome c assembly protein" evidence="7">
    <location>
        <begin position="63"/>
        <end position="301"/>
    </location>
</feature>
<dbReference type="GO" id="GO:0042651">
    <property type="term" value="C:thylakoid membrane"/>
    <property type="evidence" value="ECO:0007669"/>
    <property type="project" value="UniProtKB-UniRule"/>
</dbReference>
<feature type="transmembrane region" description="Helical" evidence="6">
    <location>
        <begin position="6"/>
        <end position="24"/>
    </location>
</feature>
<feature type="transmembrane region" description="Helical" evidence="6">
    <location>
        <begin position="249"/>
        <end position="264"/>
    </location>
</feature>
<keyword evidence="6" id="KW-0793">Thylakoid</keyword>
<evidence type="ECO:0000256" key="4">
    <source>
        <dbReference type="ARBA" id="ARBA00022989"/>
    </source>
</evidence>
<dbReference type="AlphaFoldDB" id="J9QTQ5"/>
<dbReference type="InterPro" id="IPR002541">
    <property type="entry name" value="Cyt_c_assembly"/>
</dbReference>
<dbReference type="GO" id="GO:0017004">
    <property type="term" value="P:cytochrome complex assembly"/>
    <property type="evidence" value="ECO:0007669"/>
    <property type="project" value="UniProtKB-UniRule"/>
</dbReference>
<comment type="subunit">
    <text evidence="6">May interact with Ccs1.</text>
</comment>
<evidence type="ECO:0000256" key="3">
    <source>
        <dbReference type="ARBA" id="ARBA00022748"/>
    </source>
</evidence>
<name>J9QTQ5_9STRA</name>
<comment type="subcellular location">
    <subcellularLocation>
        <location evidence="6">Cellular thylakoid membrane</location>
        <topology evidence="6">Multi-pass membrane protein</topology>
    </subcellularLocation>
    <subcellularLocation>
        <location evidence="1">Membrane</location>
        <topology evidence="1">Multi-pass membrane protein</topology>
    </subcellularLocation>
</comment>
<evidence type="ECO:0000313" key="8">
    <source>
        <dbReference type="EMBL" id="AFR24756.1"/>
    </source>
</evidence>
<proteinExistence type="inferred from homology"/>
<evidence type="ECO:0000256" key="1">
    <source>
        <dbReference type="ARBA" id="ARBA00004141"/>
    </source>
</evidence>
<dbReference type="InterPro" id="IPR017562">
    <property type="entry name" value="Cyt_c_biogenesis_CcsA"/>
</dbReference>
<accession>J9QTQ5</accession>
<dbReference type="PANTHER" id="PTHR30071">
    <property type="entry name" value="HEME EXPORTER PROTEIN C"/>
    <property type="match status" value="1"/>
</dbReference>